<comment type="caution">
    <text evidence="2">The sequence shown here is derived from an EMBL/GenBank/DDBJ whole genome shotgun (WGS) entry which is preliminary data.</text>
</comment>
<proteinExistence type="predicted"/>
<protein>
    <submittedName>
        <fullName evidence="2">GTPase activating rab protein</fullName>
    </submittedName>
</protein>
<dbReference type="AlphaFoldDB" id="A0A8H6SQA6"/>
<gene>
    <name evidence="2" type="ORF">MIND_00575800</name>
</gene>
<dbReference type="GeneID" id="59345036"/>
<feature type="region of interest" description="Disordered" evidence="1">
    <location>
        <begin position="388"/>
        <end position="409"/>
    </location>
</feature>
<name>A0A8H6SQA6_9AGAR</name>
<dbReference type="EMBL" id="JACAZF010000005">
    <property type="protein sequence ID" value="KAF7303469.1"/>
    <property type="molecule type" value="Genomic_DNA"/>
</dbReference>
<dbReference type="Proteomes" id="UP000636479">
    <property type="component" value="Unassembled WGS sequence"/>
</dbReference>
<dbReference type="OrthoDB" id="294251at2759"/>
<evidence type="ECO:0000313" key="3">
    <source>
        <dbReference type="Proteomes" id="UP000636479"/>
    </source>
</evidence>
<feature type="compositionally biased region" description="Polar residues" evidence="1">
    <location>
        <begin position="392"/>
        <end position="407"/>
    </location>
</feature>
<feature type="region of interest" description="Disordered" evidence="1">
    <location>
        <begin position="189"/>
        <end position="216"/>
    </location>
</feature>
<sequence>MGEWVGTWWTKSRPRSVSKPAIPPPLESPPKSNSSVETDDSTVGATAVPRAPTANPINGNRRRTVRSVFGTLSLSMGSSSRQSVVLSDNASIHSTALGANPPASMVSPPFSPVIAAAPHLTTILDSSDDAPSTPLIQGSAIRAVVNATRVMTAEPSSNLVDGGQDTEPLIARLALELVRNARDEGLVWRDPTKERRDRERRAATEVDTSADGPIAVLSPPLTSPAEAIQSGAGQCGNCEPGGVSGQDKREWQMAAAIMANAANPAPLFAGLMSAQTQSATSAATEQAPEGHLQYRSNQSSRKWQNHPHNIFPGHTLRLQHAIFASRSQFRLLLLHVRCPFAHTSERVWLCAPACFTGVKIADRVEDDDDEMEDGRGIEIVRTECDCGGEDNGSLNSNSPDNMSVKSKTSAKSKRLSIVSATATTPVPQPSFAILAVTADSPRHPCAATVRRLLDALTTLHDERQTLQRRE</sequence>
<feature type="region of interest" description="Disordered" evidence="1">
    <location>
        <begin position="1"/>
        <end position="62"/>
    </location>
</feature>
<evidence type="ECO:0000313" key="2">
    <source>
        <dbReference type="EMBL" id="KAF7303469.1"/>
    </source>
</evidence>
<dbReference type="RefSeq" id="XP_037220441.1">
    <property type="nucleotide sequence ID" value="XM_037362520.1"/>
</dbReference>
<feature type="compositionally biased region" description="Basic and acidic residues" evidence="1">
    <location>
        <begin position="189"/>
        <end position="204"/>
    </location>
</feature>
<feature type="compositionally biased region" description="Polar residues" evidence="1">
    <location>
        <begin position="30"/>
        <end position="44"/>
    </location>
</feature>
<evidence type="ECO:0000256" key="1">
    <source>
        <dbReference type="SAM" id="MobiDB-lite"/>
    </source>
</evidence>
<keyword evidence="3" id="KW-1185">Reference proteome</keyword>
<accession>A0A8H6SQA6</accession>
<reference evidence="2" key="1">
    <citation type="submission" date="2020-05" db="EMBL/GenBank/DDBJ databases">
        <title>Mycena genomes resolve the evolution of fungal bioluminescence.</title>
        <authorList>
            <person name="Tsai I.J."/>
        </authorList>
    </citation>
    <scope>NUCLEOTIDE SEQUENCE</scope>
    <source>
        <strain evidence="2">171206Taipei</strain>
    </source>
</reference>
<organism evidence="2 3">
    <name type="scientific">Mycena indigotica</name>
    <dbReference type="NCBI Taxonomy" id="2126181"/>
    <lineage>
        <taxon>Eukaryota</taxon>
        <taxon>Fungi</taxon>
        <taxon>Dikarya</taxon>
        <taxon>Basidiomycota</taxon>
        <taxon>Agaricomycotina</taxon>
        <taxon>Agaricomycetes</taxon>
        <taxon>Agaricomycetidae</taxon>
        <taxon>Agaricales</taxon>
        <taxon>Marasmiineae</taxon>
        <taxon>Mycenaceae</taxon>
        <taxon>Mycena</taxon>
    </lineage>
</organism>